<keyword evidence="3" id="KW-0687">Ribonucleoprotein</keyword>
<dbReference type="Pfam" id="PF00252">
    <property type="entry name" value="Ribosomal_L16"/>
    <property type="match status" value="1"/>
</dbReference>
<dbReference type="GO" id="GO:0015934">
    <property type="term" value="C:large ribosomal subunit"/>
    <property type="evidence" value="ECO:0007669"/>
    <property type="project" value="UniProtKB-ARBA"/>
</dbReference>
<protein>
    <submittedName>
        <fullName evidence="4">Uncharacterized protein</fullName>
    </submittedName>
</protein>
<dbReference type="Gene3D" id="3.90.1170.10">
    <property type="entry name" value="Ribosomal protein L10e/L16"/>
    <property type="match status" value="1"/>
</dbReference>
<dbReference type="InterPro" id="IPR047873">
    <property type="entry name" value="Ribosomal_uL16"/>
</dbReference>
<evidence type="ECO:0000313" key="5">
    <source>
        <dbReference type="Proteomes" id="UP000326062"/>
    </source>
</evidence>
<proteinExistence type="inferred from homology"/>
<evidence type="ECO:0000313" key="4">
    <source>
        <dbReference type="EMBL" id="KAB0376685.1"/>
    </source>
</evidence>
<keyword evidence="2" id="KW-0689">Ribosomal protein</keyword>
<dbReference type="Proteomes" id="UP000326062">
    <property type="component" value="Chromosome 5"/>
</dbReference>
<dbReference type="PANTHER" id="PTHR11726">
    <property type="entry name" value="60S RIBOSOMAL PROTEIN L10"/>
    <property type="match status" value="1"/>
</dbReference>
<reference evidence="4 5" key="1">
    <citation type="submission" date="2019-06" db="EMBL/GenBank/DDBJ databases">
        <title>Discovery of a novel chromosome fission-fusion reversal in muntjac.</title>
        <authorList>
            <person name="Mudd A.B."/>
            <person name="Bredeson J.V."/>
            <person name="Baum R."/>
            <person name="Hockemeyer D."/>
            <person name="Rokhsar D.S."/>
        </authorList>
    </citation>
    <scope>NUCLEOTIDE SEQUENCE [LARGE SCALE GENOMIC DNA]</scope>
    <source>
        <strain evidence="4">UCam_UCB_Mr</strain>
        <tissue evidence="4">Fibroblast cell line</tissue>
    </source>
</reference>
<dbReference type="InterPro" id="IPR001197">
    <property type="entry name" value="Ribosomal_uL16_euk_arch"/>
</dbReference>
<comment type="caution">
    <text evidence="4">The sequence shown here is derived from an EMBL/GenBank/DDBJ whole genome shotgun (WGS) entry which is preliminary data.</text>
</comment>
<evidence type="ECO:0000256" key="1">
    <source>
        <dbReference type="ARBA" id="ARBA00008931"/>
    </source>
</evidence>
<dbReference type="InterPro" id="IPR036920">
    <property type="entry name" value="Ribosomal_uL16_sf"/>
</dbReference>
<accession>A0A5N3XTQ9</accession>
<dbReference type="Gene3D" id="3.30.60.300">
    <property type="match status" value="1"/>
</dbReference>
<comment type="similarity">
    <text evidence="1">Belongs to the universal ribosomal protein uL16 family.</text>
</comment>
<gene>
    <name evidence="4" type="ORF">FD755_011129</name>
</gene>
<sequence>MGHCPPPPAVARCYRHCTNKPQWKKAKVDEFPLCGHMVSDEYEQLSSKALEAACILWLQPFPVTCINKMLSCVGADRLRTGMCSGFGKAQGTVARVHIGQVIMSIHTKLQNKEHMIELCRARFKFPGCQKIHLSKEWGFIKFNVDKFEDSVAEKLLILDGCRLKYIPSCGLWTNGGPCTHEILGVIPSLLMPTNKSYFPIK</sequence>
<organism evidence="4 5">
    <name type="scientific">Muntiacus reevesi</name>
    <name type="common">Reeves' muntjac</name>
    <name type="synonym">Cervus reevesi</name>
    <dbReference type="NCBI Taxonomy" id="9886"/>
    <lineage>
        <taxon>Eukaryota</taxon>
        <taxon>Metazoa</taxon>
        <taxon>Chordata</taxon>
        <taxon>Craniata</taxon>
        <taxon>Vertebrata</taxon>
        <taxon>Euteleostomi</taxon>
        <taxon>Mammalia</taxon>
        <taxon>Eutheria</taxon>
        <taxon>Laurasiatheria</taxon>
        <taxon>Artiodactyla</taxon>
        <taxon>Ruminantia</taxon>
        <taxon>Pecora</taxon>
        <taxon>Cervidae</taxon>
        <taxon>Muntiacinae</taxon>
        <taxon>Muntiacus</taxon>
    </lineage>
</organism>
<dbReference type="SUPFAM" id="SSF54686">
    <property type="entry name" value="Ribosomal protein L16p/L10e"/>
    <property type="match status" value="1"/>
</dbReference>
<dbReference type="EMBL" id="VCEB01000005">
    <property type="protein sequence ID" value="KAB0376685.1"/>
    <property type="molecule type" value="Genomic_DNA"/>
</dbReference>
<name>A0A5N3XTQ9_MUNRE</name>
<keyword evidence="5" id="KW-1185">Reference proteome</keyword>
<dbReference type="CDD" id="cd01433">
    <property type="entry name" value="Ribosomal_L16_L10e"/>
    <property type="match status" value="1"/>
</dbReference>
<evidence type="ECO:0000256" key="3">
    <source>
        <dbReference type="ARBA" id="ARBA00023274"/>
    </source>
</evidence>
<dbReference type="AlphaFoldDB" id="A0A5N3XTQ9"/>
<dbReference type="GO" id="GO:0003735">
    <property type="term" value="F:structural constituent of ribosome"/>
    <property type="evidence" value="ECO:0007669"/>
    <property type="project" value="InterPro"/>
</dbReference>
<evidence type="ECO:0000256" key="2">
    <source>
        <dbReference type="ARBA" id="ARBA00022980"/>
    </source>
</evidence>
<dbReference type="GO" id="GO:0006412">
    <property type="term" value="P:translation"/>
    <property type="evidence" value="ECO:0007669"/>
    <property type="project" value="InterPro"/>
</dbReference>
<dbReference type="InterPro" id="IPR016180">
    <property type="entry name" value="Ribosomal_uL16_dom"/>
</dbReference>